<dbReference type="EMBL" id="MFLA01000047">
    <property type="protein sequence ID" value="OGG57686.1"/>
    <property type="molecule type" value="Genomic_DNA"/>
</dbReference>
<gene>
    <name evidence="1" type="ORF">A2765_06120</name>
</gene>
<sequence length="372" mass="43037">MSAFPFEDDPLKHHVRKEVWLPACRKRLDIIRSGNRQRNRRLRYFTFCATGAVDVLMLNVENVLTRSASDRFDTVTFFDLIEEDITETEKNIPGAAGIAGRFADVVLAARPEDIIDPLEPPTEEVASLTNLRAAALNGKCKAFVSRFPFDVINLDLYDYLFKNSEQVPGALINALRNVFAWQRREIEGYGPLPGFTLFFTTQIGPIGLNDDYQNMLLENMRHNLGELPELRDLLRTRTGSDDPEHILRTDFETFFKIAAPKFLVHTLQEQDWYVDPDEVFSIVEYSREHEAGNYTMLHIAMQVRRQYPRRENRPPNTQPDVTDAYRRVVSNIFSQNDPPITLASIDKNDLDQHMELIRSRRKKYRKEVGAEE</sequence>
<organism evidence="1 2">
    <name type="scientific">Candidatus Kaiserbacteria bacterium RIFCSPHIGHO2_01_FULL_56_24</name>
    <dbReference type="NCBI Taxonomy" id="1798487"/>
    <lineage>
        <taxon>Bacteria</taxon>
        <taxon>Candidatus Kaiseribacteriota</taxon>
    </lineage>
</organism>
<evidence type="ECO:0000313" key="1">
    <source>
        <dbReference type="EMBL" id="OGG57686.1"/>
    </source>
</evidence>
<accession>A0A1F6D8G0</accession>
<comment type="caution">
    <text evidence="1">The sequence shown here is derived from an EMBL/GenBank/DDBJ whole genome shotgun (WGS) entry which is preliminary data.</text>
</comment>
<proteinExistence type="predicted"/>
<reference evidence="1 2" key="1">
    <citation type="journal article" date="2016" name="Nat. Commun.">
        <title>Thousands of microbial genomes shed light on interconnected biogeochemical processes in an aquifer system.</title>
        <authorList>
            <person name="Anantharaman K."/>
            <person name="Brown C.T."/>
            <person name="Hug L.A."/>
            <person name="Sharon I."/>
            <person name="Castelle C.J."/>
            <person name="Probst A.J."/>
            <person name="Thomas B.C."/>
            <person name="Singh A."/>
            <person name="Wilkins M.J."/>
            <person name="Karaoz U."/>
            <person name="Brodie E.L."/>
            <person name="Williams K.H."/>
            <person name="Hubbard S.S."/>
            <person name="Banfield J.F."/>
        </authorList>
    </citation>
    <scope>NUCLEOTIDE SEQUENCE [LARGE SCALE GENOMIC DNA]</scope>
</reference>
<dbReference type="Proteomes" id="UP000176377">
    <property type="component" value="Unassembled WGS sequence"/>
</dbReference>
<evidence type="ECO:0000313" key="2">
    <source>
        <dbReference type="Proteomes" id="UP000176377"/>
    </source>
</evidence>
<dbReference type="AlphaFoldDB" id="A0A1F6D8G0"/>
<name>A0A1F6D8G0_9BACT</name>
<protein>
    <submittedName>
        <fullName evidence="1">Uncharacterized protein</fullName>
    </submittedName>
</protein>